<dbReference type="GO" id="GO:0003677">
    <property type="term" value="F:DNA binding"/>
    <property type="evidence" value="ECO:0007669"/>
    <property type="project" value="InterPro"/>
</dbReference>
<evidence type="ECO:0000313" key="3">
    <source>
        <dbReference type="Proteomes" id="UP000260793"/>
    </source>
</evidence>
<protein>
    <submittedName>
        <fullName evidence="2">XRE family transcriptional regulator</fullName>
    </submittedName>
</protein>
<dbReference type="InterPro" id="IPR001387">
    <property type="entry name" value="Cro/C1-type_HTH"/>
</dbReference>
<proteinExistence type="predicted"/>
<evidence type="ECO:0000313" key="2">
    <source>
        <dbReference type="EMBL" id="RGK35792.1"/>
    </source>
</evidence>
<dbReference type="RefSeq" id="WP_092073616.1">
    <property type="nucleotide sequence ID" value="NZ_QSQN01000076.1"/>
</dbReference>
<dbReference type="EMBL" id="QSQN01000076">
    <property type="protein sequence ID" value="RGK35792.1"/>
    <property type="molecule type" value="Genomic_DNA"/>
</dbReference>
<accession>A0A3E4LGE7</accession>
<comment type="caution">
    <text evidence="2">The sequence shown here is derived from an EMBL/GenBank/DDBJ whole genome shotgun (WGS) entry which is preliminary data.</text>
</comment>
<sequence>MTSNQAVCNRIADLCKEQGITYYTLACRAAIPQSTLKNLFHGTNPTLSTICKICSGFGITVSEFFQADYFLICEDD</sequence>
<dbReference type="Gene3D" id="1.10.260.40">
    <property type="entry name" value="lambda repressor-like DNA-binding domains"/>
    <property type="match status" value="1"/>
</dbReference>
<dbReference type="Pfam" id="PF13443">
    <property type="entry name" value="HTH_26"/>
    <property type="match status" value="1"/>
</dbReference>
<name>A0A3E4LGE7_9FIRM</name>
<dbReference type="AlphaFoldDB" id="A0A3E4LGE7"/>
<dbReference type="SUPFAM" id="SSF47413">
    <property type="entry name" value="lambda repressor-like DNA-binding domains"/>
    <property type="match status" value="1"/>
</dbReference>
<dbReference type="Proteomes" id="UP000260793">
    <property type="component" value="Unassembled WGS sequence"/>
</dbReference>
<evidence type="ECO:0000259" key="1">
    <source>
        <dbReference type="PROSITE" id="PS50943"/>
    </source>
</evidence>
<dbReference type="InterPro" id="IPR010982">
    <property type="entry name" value="Lambda_DNA-bd_dom_sf"/>
</dbReference>
<gene>
    <name evidence="2" type="ORF">DXD17_14600</name>
</gene>
<reference evidence="2 3" key="1">
    <citation type="submission" date="2018-08" db="EMBL/GenBank/DDBJ databases">
        <title>A genome reference for cultivated species of the human gut microbiota.</title>
        <authorList>
            <person name="Zou Y."/>
            <person name="Xue W."/>
            <person name="Luo G."/>
        </authorList>
    </citation>
    <scope>NUCLEOTIDE SEQUENCE [LARGE SCALE GENOMIC DNA]</scope>
    <source>
        <strain evidence="2 3">TF11-7</strain>
    </source>
</reference>
<feature type="domain" description="HTH cro/C1-type" evidence="1">
    <location>
        <begin position="11"/>
        <end position="64"/>
    </location>
</feature>
<dbReference type="SMART" id="SM00530">
    <property type="entry name" value="HTH_XRE"/>
    <property type="match status" value="1"/>
</dbReference>
<dbReference type="PROSITE" id="PS50943">
    <property type="entry name" value="HTH_CROC1"/>
    <property type="match status" value="1"/>
</dbReference>
<dbReference type="CDD" id="cd00093">
    <property type="entry name" value="HTH_XRE"/>
    <property type="match status" value="1"/>
</dbReference>
<organism evidence="2 3">
    <name type="scientific">[Ruminococcus] lactaris</name>
    <dbReference type="NCBI Taxonomy" id="46228"/>
    <lineage>
        <taxon>Bacteria</taxon>
        <taxon>Bacillati</taxon>
        <taxon>Bacillota</taxon>
        <taxon>Clostridia</taxon>
        <taxon>Lachnospirales</taxon>
        <taxon>Lachnospiraceae</taxon>
        <taxon>Mediterraneibacter</taxon>
    </lineage>
</organism>